<dbReference type="EMBL" id="VXIV02001850">
    <property type="protein sequence ID" value="KAF6029168.1"/>
    <property type="molecule type" value="Genomic_DNA"/>
</dbReference>
<protein>
    <submittedName>
        <fullName evidence="1">Uncharacterized protein</fullName>
    </submittedName>
</protein>
<gene>
    <name evidence="1" type="ORF">EB796_012514</name>
</gene>
<name>A0A7J7JV39_BUGNE</name>
<comment type="caution">
    <text evidence="1">The sequence shown here is derived from an EMBL/GenBank/DDBJ whole genome shotgun (WGS) entry which is preliminary data.</text>
</comment>
<dbReference type="Proteomes" id="UP000593567">
    <property type="component" value="Unassembled WGS sequence"/>
</dbReference>
<accession>A0A7J7JV39</accession>
<organism evidence="1 2">
    <name type="scientific">Bugula neritina</name>
    <name type="common">Brown bryozoan</name>
    <name type="synonym">Sertularia neritina</name>
    <dbReference type="NCBI Taxonomy" id="10212"/>
    <lineage>
        <taxon>Eukaryota</taxon>
        <taxon>Metazoa</taxon>
        <taxon>Spiralia</taxon>
        <taxon>Lophotrochozoa</taxon>
        <taxon>Bryozoa</taxon>
        <taxon>Gymnolaemata</taxon>
        <taxon>Cheilostomatida</taxon>
        <taxon>Flustrina</taxon>
        <taxon>Buguloidea</taxon>
        <taxon>Bugulidae</taxon>
        <taxon>Bugula</taxon>
    </lineage>
</organism>
<evidence type="ECO:0000313" key="2">
    <source>
        <dbReference type="Proteomes" id="UP000593567"/>
    </source>
</evidence>
<evidence type="ECO:0000313" key="1">
    <source>
        <dbReference type="EMBL" id="KAF6029168.1"/>
    </source>
</evidence>
<proteinExistence type="predicted"/>
<keyword evidence="2" id="KW-1185">Reference proteome</keyword>
<sequence>MIIGNWTSKLEKSDTQIRKIGNPNPVRTSASLRIGHLNSDLQHKKSFQLVSLPVPICLWAAEGAVYIRELASDWLALISRHPGHYI</sequence>
<dbReference type="AlphaFoldDB" id="A0A7J7JV39"/>
<reference evidence="1" key="1">
    <citation type="submission" date="2020-06" db="EMBL/GenBank/DDBJ databases">
        <title>Draft genome of Bugula neritina, a colonial animal packing powerful symbionts and potential medicines.</title>
        <authorList>
            <person name="Rayko M."/>
        </authorList>
    </citation>
    <scope>NUCLEOTIDE SEQUENCE [LARGE SCALE GENOMIC DNA]</scope>
    <source>
        <strain evidence="1">Kwan_BN1</strain>
    </source>
</reference>